<dbReference type="GeneID" id="95516615"/>
<evidence type="ECO:0000313" key="2">
    <source>
        <dbReference type="Proteomes" id="UP000182375"/>
    </source>
</evidence>
<dbReference type="Proteomes" id="UP000182375">
    <property type="component" value="Unassembled WGS sequence"/>
</dbReference>
<gene>
    <name evidence="1" type="ORF">SAMN04490357_7667</name>
</gene>
<proteinExistence type="predicted"/>
<dbReference type="STRING" id="67331.SAMN04490357_7667"/>
<evidence type="ECO:0000313" key="1">
    <source>
        <dbReference type="EMBL" id="SEE58826.1"/>
    </source>
</evidence>
<accession>A0A1H5K1W4</accession>
<protein>
    <submittedName>
        <fullName evidence="1">Uncharacterized protein</fullName>
    </submittedName>
</protein>
<sequence length="106" mass="11244">MSADTAAAVAAIRLGLQTLRHTALGDTADHEDQAHVLQALYDDRHREGSVLGMVSDMLTDLGLTLGDQGAEDAAEAVDEAAAYVQDSAGLRLERARTVLTGQRNRT</sequence>
<reference evidence="1 2" key="1">
    <citation type="submission" date="2016-10" db="EMBL/GenBank/DDBJ databases">
        <authorList>
            <person name="de Groot N.N."/>
        </authorList>
    </citation>
    <scope>NUCLEOTIDE SEQUENCE [LARGE SCALE GENOMIC DNA]</scope>
    <source>
        <strain evidence="1 2">DSM 40306</strain>
    </source>
</reference>
<dbReference type="AlphaFoldDB" id="A0A1H5K1W4"/>
<dbReference type="RefSeq" id="WP_074996395.1">
    <property type="nucleotide sequence ID" value="NZ_FNTD01000005.1"/>
</dbReference>
<name>A0A1H5K1W4_9ACTN</name>
<organism evidence="1 2">
    <name type="scientific">Streptomyces misionensis</name>
    <dbReference type="NCBI Taxonomy" id="67331"/>
    <lineage>
        <taxon>Bacteria</taxon>
        <taxon>Bacillati</taxon>
        <taxon>Actinomycetota</taxon>
        <taxon>Actinomycetes</taxon>
        <taxon>Kitasatosporales</taxon>
        <taxon>Streptomycetaceae</taxon>
        <taxon>Streptomyces</taxon>
    </lineage>
</organism>
<dbReference type="EMBL" id="FNTD01000005">
    <property type="protein sequence ID" value="SEE58826.1"/>
    <property type="molecule type" value="Genomic_DNA"/>
</dbReference>